<dbReference type="EMBL" id="VIBQ01000096">
    <property type="protein sequence ID" value="KAB8737495.1"/>
    <property type="molecule type" value="Genomic_DNA"/>
</dbReference>
<dbReference type="AlphaFoldDB" id="A0A5N6L408"/>
<dbReference type="Proteomes" id="UP000327013">
    <property type="component" value="Unassembled WGS sequence"/>
</dbReference>
<evidence type="ECO:0000313" key="1">
    <source>
        <dbReference type="EMBL" id="KAB8737495.1"/>
    </source>
</evidence>
<reference evidence="1 2" key="1">
    <citation type="submission" date="2019-06" db="EMBL/GenBank/DDBJ databases">
        <title>A chromosomal-level reference genome of Carpinus fangiana (Coryloideae, Betulaceae).</title>
        <authorList>
            <person name="Yang X."/>
            <person name="Wang Z."/>
            <person name="Zhang L."/>
            <person name="Hao G."/>
            <person name="Liu J."/>
            <person name="Yang Y."/>
        </authorList>
    </citation>
    <scope>NUCLEOTIDE SEQUENCE [LARGE SCALE GENOMIC DNA]</scope>
    <source>
        <strain evidence="1">Cfa_2016G</strain>
        <tissue evidence="1">Leaf</tissue>
    </source>
</reference>
<organism evidence="1 2">
    <name type="scientific">Carpinus fangiana</name>
    <dbReference type="NCBI Taxonomy" id="176857"/>
    <lineage>
        <taxon>Eukaryota</taxon>
        <taxon>Viridiplantae</taxon>
        <taxon>Streptophyta</taxon>
        <taxon>Embryophyta</taxon>
        <taxon>Tracheophyta</taxon>
        <taxon>Spermatophyta</taxon>
        <taxon>Magnoliopsida</taxon>
        <taxon>eudicotyledons</taxon>
        <taxon>Gunneridae</taxon>
        <taxon>Pentapetalae</taxon>
        <taxon>rosids</taxon>
        <taxon>fabids</taxon>
        <taxon>Fagales</taxon>
        <taxon>Betulaceae</taxon>
        <taxon>Carpinus</taxon>
    </lineage>
</organism>
<accession>A0A5N6L408</accession>
<keyword evidence="2" id="KW-1185">Reference proteome</keyword>
<protein>
    <submittedName>
        <fullName evidence="1">Uncharacterized protein</fullName>
    </submittedName>
</protein>
<proteinExistence type="predicted"/>
<sequence>MASVWQVERGKEGKEAIELRRPLSRHKMDRAPTYSESKRNMKADPVMVHFSLVEQIAAWIPPASYARVILGCFKLRGQKWASPCTWRCSNQTECSCPVLVPKYVIA</sequence>
<name>A0A5N6L408_9ROSI</name>
<comment type="caution">
    <text evidence="1">The sequence shown here is derived from an EMBL/GenBank/DDBJ whole genome shotgun (WGS) entry which is preliminary data.</text>
</comment>
<gene>
    <name evidence="1" type="ORF">FH972_026454</name>
</gene>
<evidence type="ECO:0000313" key="2">
    <source>
        <dbReference type="Proteomes" id="UP000327013"/>
    </source>
</evidence>